<organism evidence="2">
    <name type="scientific">marine sediment metagenome</name>
    <dbReference type="NCBI Taxonomy" id="412755"/>
    <lineage>
        <taxon>unclassified sequences</taxon>
        <taxon>metagenomes</taxon>
        <taxon>ecological metagenomes</taxon>
    </lineage>
</organism>
<comment type="caution">
    <text evidence="2">The sequence shown here is derived from an EMBL/GenBank/DDBJ whole genome shotgun (WGS) entry which is preliminary data.</text>
</comment>
<accession>X1JE15</accession>
<name>X1JE15_9ZZZZ</name>
<sequence length="56" mass="5986">MMSEFSKVKGPVAVGFVCAMLVFSNYFVKVPAISTTVSILRNNTILISAFAMILGA</sequence>
<reference evidence="2" key="1">
    <citation type="journal article" date="2014" name="Front. Microbiol.">
        <title>High frequency of phylogenetically diverse reductive dehalogenase-homologous genes in deep subseafloor sedimentary metagenomes.</title>
        <authorList>
            <person name="Kawai M."/>
            <person name="Futagami T."/>
            <person name="Toyoda A."/>
            <person name="Takaki Y."/>
            <person name="Nishi S."/>
            <person name="Hori S."/>
            <person name="Arai W."/>
            <person name="Tsubouchi T."/>
            <person name="Morono Y."/>
            <person name="Uchiyama I."/>
            <person name="Ito T."/>
            <person name="Fujiyama A."/>
            <person name="Inagaki F."/>
            <person name="Takami H."/>
        </authorList>
    </citation>
    <scope>NUCLEOTIDE SEQUENCE</scope>
    <source>
        <strain evidence="2">Expedition CK06-06</strain>
    </source>
</reference>
<feature type="non-terminal residue" evidence="2">
    <location>
        <position position="56"/>
    </location>
</feature>
<dbReference type="EMBL" id="BARU01032169">
    <property type="protein sequence ID" value="GAH67978.1"/>
    <property type="molecule type" value="Genomic_DNA"/>
</dbReference>
<evidence type="ECO:0000256" key="1">
    <source>
        <dbReference type="SAM" id="Phobius"/>
    </source>
</evidence>
<gene>
    <name evidence="2" type="ORF">S03H2_50767</name>
</gene>
<dbReference type="AlphaFoldDB" id="X1JE15"/>
<proteinExistence type="predicted"/>
<evidence type="ECO:0000313" key="2">
    <source>
        <dbReference type="EMBL" id="GAH67978.1"/>
    </source>
</evidence>
<keyword evidence="1" id="KW-0472">Membrane</keyword>
<keyword evidence="1" id="KW-1133">Transmembrane helix</keyword>
<keyword evidence="1" id="KW-0812">Transmembrane</keyword>
<protein>
    <submittedName>
        <fullName evidence="2">Uncharacterized protein</fullName>
    </submittedName>
</protein>
<feature type="transmembrane region" description="Helical" evidence="1">
    <location>
        <begin position="12"/>
        <end position="28"/>
    </location>
</feature>